<keyword evidence="7" id="KW-0406">Ion transport</keyword>
<comment type="similarity">
    <text evidence="2">Belongs to the glutamate-gated ion channel (TC 1.A.10.1) family.</text>
</comment>
<dbReference type="FunFam" id="3.40.190.10:FF:000024">
    <property type="entry name" value="Glutamate receptor, ionotropic, delta 1"/>
    <property type="match status" value="1"/>
</dbReference>
<feature type="transmembrane region" description="Helical" evidence="16">
    <location>
        <begin position="761"/>
        <end position="783"/>
    </location>
</feature>
<keyword evidence="6 16" id="KW-1133">Transmembrane helix</keyword>
<dbReference type="InterPro" id="IPR019594">
    <property type="entry name" value="Glu/Gly-bd"/>
</dbReference>
<sequence>MDAAISQMTTANAGLTVSPPQYVLVDNQLQDDQRKQFVCDQATSTYSAVVDLTWDPIDGVKDAAKFSDIPWVQLDITNRPFIQSADDYLKYANATDAALIFQDQTGMNQSILYLLGNTMLRVVVMEGLETNIVEDLKKIRPTPTYYVIFADTERANQLMAEATSSGLMTKDSWWTVVLTDGRASSFNQDALTRAITNIQLSTASCCSLAGLAADCSACPADFQLPSLTAKQGMMVILQAFVQMAKDGQPTTPKSLGCSLTTAASDTFRREYYNRLTPAAGVSPSITRELMTPGQGDEPRLLPDVGMNLLQMNDTKRSNLGTWNARARFVVDPKHVHTKIKRHFKIGVIVANPWTYERLDSKGRPVLDEAGKPVYDGYCIELLDTLAEKMEFNYDLVFPEDLAYGAKNVATNTWNGVVGDLVAKKTDIVIAALTMTSEREEVIDFVAPYFDQSGISIVVRKQEPVYSIFRFMTVLKKEVWFSIVGALVVTGLMIWVLDKFSPYSAQNNPDNYPYPCRTFTLKESFWFALTSFTPQGGGEAPKALSGRTLVAAYWLFVVLMLATFTANLAAFLTVERMQTTVKSLEELARQSRIQYTVVDNSSILEYFRNMATAEEELFRVWKEMTLNSTTDQAKYRVWDYPIKEQYTHILNVIQKTGMVETDAEGFQKVLDNKKGEYAFIHDASIVRYEVYRNCNLTQVGEPFAEQPYAIAVQQGSHLQDEISKNILELQKDRYFEGLTAKYWNASMRGECPSRGDSEGITLHSLGGVFIATLAGLVLALITLAGEVIYHKNKSQTKVTTMDQKKIGVSVINVNPHKE</sequence>
<comment type="subcellular location">
    <subcellularLocation>
        <location evidence="1">Cell membrane</location>
        <topology evidence="1">Multi-pass membrane protein</topology>
    </subcellularLocation>
</comment>
<evidence type="ECO:0000313" key="19">
    <source>
        <dbReference type="EMBL" id="QCO69763.1"/>
    </source>
</evidence>
<dbReference type="InterPro" id="IPR015683">
    <property type="entry name" value="Ionotropic_Glu_rcpt"/>
</dbReference>
<keyword evidence="4" id="KW-1003">Cell membrane</keyword>
<dbReference type="AlphaFoldDB" id="A0A4P8EUE1"/>
<dbReference type="InterPro" id="IPR001508">
    <property type="entry name" value="Iono_Glu_rcpt_met"/>
</dbReference>
<dbReference type="InterPro" id="IPR001320">
    <property type="entry name" value="Iontro_rcpt_C"/>
</dbReference>
<evidence type="ECO:0000256" key="14">
    <source>
        <dbReference type="PIRSR" id="PIRSR601508-2"/>
    </source>
</evidence>
<evidence type="ECO:0000259" key="17">
    <source>
        <dbReference type="SMART" id="SM00079"/>
    </source>
</evidence>
<dbReference type="Gene3D" id="1.10.287.70">
    <property type="match status" value="1"/>
</dbReference>
<keyword evidence="9" id="KW-0675">Receptor</keyword>
<dbReference type="SMART" id="SM00079">
    <property type="entry name" value="PBPe"/>
    <property type="match status" value="1"/>
</dbReference>
<feature type="transmembrane region" description="Helical" evidence="16">
    <location>
        <begin position="478"/>
        <end position="496"/>
    </location>
</feature>
<evidence type="ECO:0000259" key="18">
    <source>
        <dbReference type="SMART" id="SM00918"/>
    </source>
</evidence>
<dbReference type="FunFam" id="3.40.190.10:FF:000160">
    <property type="entry name" value="GLutamate Receptor family (AMPA)"/>
    <property type="match status" value="1"/>
</dbReference>
<dbReference type="GO" id="GO:0015276">
    <property type="term" value="F:ligand-gated monoatomic ion channel activity"/>
    <property type="evidence" value="ECO:0007669"/>
    <property type="project" value="InterPro"/>
</dbReference>
<dbReference type="InterPro" id="IPR028082">
    <property type="entry name" value="Peripla_BP_I"/>
</dbReference>
<dbReference type="Pfam" id="PF10613">
    <property type="entry name" value="Lig_chan-Glu_bd"/>
    <property type="match status" value="1"/>
</dbReference>
<feature type="binding site" evidence="13">
    <location>
        <position position="601"/>
    </location>
    <ligand>
        <name>L-glutamate</name>
        <dbReference type="ChEBI" id="CHEBI:29985"/>
    </ligand>
</feature>
<dbReference type="EMBL" id="MK093207">
    <property type="protein sequence ID" value="QCO69763.1"/>
    <property type="molecule type" value="mRNA"/>
</dbReference>
<keyword evidence="5 16" id="KW-0812">Transmembrane</keyword>
<evidence type="ECO:0000256" key="7">
    <source>
        <dbReference type="ARBA" id="ARBA00023065"/>
    </source>
</evidence>
<keyword evidence="10" id="KW-0325">Glycoprotein</keyword>
<feature type="binding site" evidence="13">
    <location>
        <position position="681"/>
    </location>
    <ligand>
        <name>L-glutamate</name>
        <dbReference type="ChEBI" id="CHEBI:29985"/>
    </ligand>
</feature>
<evidence type="ECO:0000256" key="13">
    <source>
        <dbReference type="PIRSR" id="PIRSR601508-1"/>
    </source>
</evidence>
<evidence type="ECO:0000256" key="10">
    <source>
        <dbReference type="ARBA" id="ARBA00023180"/>
    </source>
</evidence>
<dbReference type="SMART" id="SM00918">
    <property type="entry name" value="Lig_chan-Glu_bd"/>
    <property type="match status" value="1"/>
</dbReference>
<evidence type="ECO:0000256" key="12">
    <source>
        <dbReference type="ARBA" id="ARBA00023303"/>
    </source>
</evidence>
<evidence type="ECO:0000256" key="5">
    <source>
        <dbReference type="ARBA" id="ARBA00022692"/>
    </source>
</evidence>
<accession>A0A4P8EUE1</accession>
<keyword evidence="11" id="KW-1071">Ligand-gated ion channel</keyword>
<evidence type="ECO:0000256" key="6">
    <source>
        <dbReference type="ARBA" id="ARBA00022989"/>
    </source>
</evidence>
<evidence type="ECO:0000256" key="8">
    <source>
        <dbReference type="ARBA" id="ARBA00023136"/>
    </source>
</evidence>
<keyword evidence="3" id="KW-0813">Transport</keyword>
<keyword evidence="8 16" id="KW-0472">Membrane</keyword>
<dbReference type="Pfam" id="PF00060">
    <property type="entry name" value="Lig_chan"/>
    <property type="match status" value="1"/>
</dbReference>
<evidence type="ECO:0000256" key="16">
    <source>
        <dbReference type="SAM" id="Phobius"/>
    </source>
</evidence>
<evidence type="ECO:0000256" key="11">
    <source>
        <dbReference type="ARBA" id="ARBA00023286"/>
    </source>
</evidence>
<evidence type="ECO:0000256" key="2">
    <source>
        <dbReference type="ARBA" id="ARBA00008685"/>
    </source>
</evidence>
<feature type="domain" description="Ionotropic glutamate receptor C-terminal" evidence="17">
    <location>
        <begin position="354"/>
        <end position="744"/>
    </location>
</feature>
<dbReference type="PRINTS" id="PR00177">
    <property type="entry name" value="NMDARECEPTOR"/>
</dbReference>
<dbReference type="SUPFAM" id="SSF53850">
    <property type="entry name" value="Periplasmic binding protein-like II"/>
    <property type="match status" value="1"/>
</dbReference>
<feature type="site" description="Crucial to convey clamshell closure to channel opening" evidence="14">
    <location>
        <position position="580"/>
    </location>
</feature>
<feature type="transmembrane region" description="Helical" evidence="16">
    <location>
        <begin position="550"/>
        <end position="573"/>
    </location>
</feature>
<proteinExistence type="evidence at transcript level"/>
<dbReference type="Gene3D" id="3.40.190.10">
    <property type="entry name" value="Periplasmic binding protein-like II"/>
    <property type="match status" value="2"/>
</dbReference>
<evidence type="ECO:0000256" key="15">
    <source>
        <dbReference type="PIRSR" id="PIRSR601508-3"/>
    </source>
</evidence>
<feature type="disulfide bond" evidence="15">
    <location>
        <begin position="693"/>
        <end position="750"/>
    </location>
</feature>
<dbReference type="FunFam" id="1.10.287.70:FF:000143">
    <property type="entry name" value="Probable glutamate receptor"/>
    <property type="match status" value="1"/>
</dbReference>
<name>A0A4P8EUE1_AMPIM</name>
<evidence type="ECO:0000256" key="3">
    <source>
        <dbReference type="ARBA" id="ARBA00022448"/>
    </source>
</evidence>
<reference evidence="19" key="1">
    <citation type="journal article" date="2019" name="PLoS ONE">
        <title>Sensory receptor repertoire in cyprid antennules of the barnacle Balanus improvisus.</title>
        <authorList>
            <person name="Abramova A."/>
            <person name="Alm Rosenblad M."/>
            <person name="Blomberg A."/>
            <person name="Larsson T.A."/>
        </authorList>
    </citation>
    <scope>NUCLEOTIDE SEQUENCE</scope>
</reference>
<keyword evidence="12" id="KW-0407">Ion channel</keyword>
<evidence type="ECO:0000256" key="9">
    <source>
        <dbReference type="ARBA" id="ARBA00023170"/>
    </source>
</evidence>
<feature type="domain" description="Ionotropic glutamate receptor L-glutamate and glycine-binding" evidence="18">
    <location>
        <begin position="352"/>
        <end position="422"/>
    </location>
</feature>
<dbReference type="CDD" id="cd13717">
    <property type="entry name" value="PBP2_iGluR_putative"/>
    <property type="match status" value="1"/>
</dbReference>
<feature type="binding site" evidence="13">
    <location>
        <position position="438"/>
    </location>
    <ligand>
        <name>L-glutamate</name>
        <dbReference type="ChEBI" id="CHEBI:29985"/>
    </ligand>
</feature>
<dbReference type="GO" id="GO:0005886">
    <property type="term" value="C:plasma membrane"/>
    <property type="evidence" value="ECO:0007669"/>
    <property type="project" value="UniProtKB-SubCell"/>
</dbReference>
<keyword evidence="15" id="KW-1015">Disulfide bond</keyword>
<feature type="binding site" evidence="13">
    <location>
        <position position="433"/>
    </location>
    <ligand>
        <name>L-glutamate</name>
        <dbReference type="ChEBI" id="CHEBI:29985"/>
    </ligand>
</feature>
<dbReference type="PANTHER" id="PTHR18966">
    <property type="entry name" value="IONOTROPIC GLUTAMATE RECEPTOR"/>
    <property type="match status" value="1"/>
</dbReference>
<evidence type="ECO:0000256" key="4">
    <source>
        <dbReference type="ARBA" id="ARBA00022475"/>
    </source>
</evidence>
<dbReference type="GO" id="GO:0038023">
    <property type="term" value="F:signaling receptor activity"/>
    <property type="evidence" value="ECO:0007669"/>
    <property type="project" value="InterPro"/>
</dbReference>
<organism evidence="19">
    <name type="scientific">Amphibalanus improvisus</name>
    <name type="common">Bay barnacle</name>
    <name type="synonym">Balanus improvisus</name>
    <dbReference type="NCBI Taxonomy" id="1220549"/>
    <lineage>
        <taxon>Eukaryota</taxon>
        <taxon>Metazoa</taxon>
        <taxon>Ecdysozoa</taxon>
        <taxon>Arthropoda</taxon>
        <taxon>Crustacea</taxon>
        <taxon>Multicrustacea</taxon>
        <taxon>Cirripedia</taxon>
        <taxon>Thoracica</taxon>
        <taxon>Thoracicalcarea</taxon>
        <taxon>Balanomorpha</taxon>
        <taxon>Balanoidea</taxon>
        <taxon>Balanidae</taxon>
        <taxon>Amphibalaninae</taxon>
        <taxon>Amphibalanus</taxon>
    </lineage>
</organism>
<evidence type="ECO:0000256" key="1">
    <source>
        <dbReference type="ARBA" id="ARBA00004651"/>
    </source>
</evidence>
<protein>
    <submittedName>
        <fullName evidence="19">IR8a</fullName>
    </submittedName>
</protein>
<feature type="site" description="Interaction with the cone snail toxin Con-ikot-ikot" evidence="14">
    <location>
        <position position="607"/>
    </location>
</feature>
<dbReference type="SUPFAM" id="SSF53822">
    <property type="entry name" value="Periplasmic binding protein-like I"/>
    <property type="match status" value="1"/>
</dbReference>
<dbReference type="SUPFAM" id="SSF81324">
    <property type="entry name" value="Voltage-gated potassium channels"/>
    <property type="match status" value="1"/>
</dbReference>